<dbReference type="CDD" id="cd01444">
    <property type="entry name" value="GlpE_ST"/>
    <property type="match status" value="1"/>
</dbReference>
<dbReference type="PANTHER" id="PTHR43031:SF6">
    <property type="entry name" value="THIOSULFATE SULFURTRANSFERASE GLPE"/>
    <property type="match status" value="1"/>
</dbReference>
<name>A0A840CTQ5_9BACT</name>
<dbReference type="RefSeq" id="WP_183306033.1">
    <property type="nucleotide sequence ID" value="NZ_JACIEP010000003.1"/>
</dbReference>
<reference evidence="4 5" key="1">
    <citation type="submission" date="2020-08" db="EMBL/GenBank/DDBJ databases">
        <title>Genomic Encyclopedia of Type Strains, Phase IV (KMG-IV): sequencing the most valuable type-strain genomes for metagenomic binning, comparative biology and taxonomic classification.</title>
        <authorList>
            <person name="Goeker M."/>
        </authorList>
    </citation>
    <scope>NUCLEOTIDE SEQUENCE [LARGE SCALE GENOMIC DNA]</scope>
    <source>
        <strain evidence="4 5">DSM 104969</strain>
    </source>
</reference>
<gene>
    <name evidence="4" type="ORF">GGR21_000972</name>
</gene>
<accession>A0A840CTQ5</accession>
<dbReference type="InterPro" id="IPR036873">
    <property type="entry name" value="Rhodanese-like_dom_sf"/>
</dbReference>
<feature type="domain" description="Rhodanese" evidence="3">
    <location>
        <begin position="16"/>
        <end position="96"/>
    </location>
</feature>
<sequence>MSFEQISASEAKKILKTNSALLVDIRDSESFSQSHAPEAFHLTQDNLPSFLKDTNRNTPVLVICYHGNSSQIVAGYLSEQGFGKVYSIIGGYEAWNF</sequence>
<keyword evidence="5" id="KW-1185">Reference proteome</keyword>
<evidence type="ECO:0000256" key="1">
    <source>
        <dbReference type="ARBA" id="ARBA00022490"/>
    </source>
</evidence>
<dbReference type="GO" id="GO:0004792">
    <property type="term" value="F:thiosulfate-cyanide sulfurtransferase activity"/>
    <property type="evidence" value="ECO:0007669"/>
    <property type="project" value="UniProtKB-EC"/>
</dbReference>
<dbReference type="InterPro" id="IPR001763">
    <property type="entry name" value="Rhodanese-like_dom"/>
</dbReference>
<dbReference type="InterPro" id="IPR023695">
    <property type="entry name" value="Thiosulf_sulfurTrfase"/>
</dbReference>
<organism evidence="4 5">
    <name type="scientific">Dysgonomonas hofstadii</name>
    <dbReference type="NCBI Taxonomy" id="637886"/>
    <lineage>
        <taxon>Bacteria</taxon>
        <taxon>Pseudomonadati</taxon>
        <taxon>Bacteroidota</taxon>
        <taxon>Bacteroidia</taxon>
        <taxon>Bacteroidales</taxon>
        <taxon>Dysgonomonadaceae</taxon>
        <taxon>Dysgonomonas</taxon>
    </lineage>
</organism>
<dbReference type="EC" id="2.8.1.1" evidence="4"/>
<dbReference type="PANTHER" id="PTHR43031">
    <property type="entry name" value="FAD-DEPENDENT OXIDOREDUCTASE"/>
    <property type="match status" value="1"/>
</dbReference>
<proteinExistence type="predicted"/>
<keyword evidence="1" id="KW-0963">Cytoplasm</keyword>
<dbReference type="GO" id="GO:0005737">
    <property type="term" value="C:cytoplasm"/>
    <property type="evidence" value="ECO:0007669"/>
    <property type="project" value="InterPro"/>
</dbReference>
<evidence type="ECO:0000259" key="3">
    <source>
        <dbReference type="PROSITE" id="PS50206"/>
    </source>
</evidence>
<dbReference type="AlphaFoldDB" id="A0A840CTQ5"/>
<evidence type="ECO:0000313" key="4">
    <source>
        <dbReference type="EMBL" id="MBB4035083.1"/>
    </source>
</evidence>
<protein>
    <submittedName>
        <fullName evidence="4">Thiosulfate sulfurtransferase</fullName>
        <ecNumber evidence="4">2.8.1.1</ecNumber>
    </submittedName>
</protein>
<keyword evidence="2 4" id="KW-0808">Transferase</keyword>
<dbReference type="SUPFAM" id="SSF52821">
    <property type="entry name" value="Rhodanese/Cell cycle control phosphatase"/>
    <property type="match status" value="1"/>
</dbReference>
<dbReference type="InterPro" id="IPR050229">
    <property type="entry name" value="GlpE_sulfurtransferase"/>
</dbReference>
<evidence type="ECO:0000313" key="5">
    <source>
        <dbReference type="Proteomes" id="UP000555103"/>
    </source>
</evidence>
<evidence type="ECO:0000256" key="2">
    <source>
        <dbReference type="ARBA" id="ARBA00022679"/>
    </source>
</evidence>
<dbReference type="Gene3D" id="3.40.250.10">
    <property type="entry name" value="Rhodanese-like domain"/>
    <property type="match status" value="1"/>
</dbReference>
<comment type="caution">
    <text evidence="4">The sequence shown here is derived from an EMBL/GenBank/DDBJ whole genome shotgun (WGS) entry which is preliminary data.</text>
</comment>
<dbReference type="NCBIfam" id="NF001195">
    <property type="entry name" value="PRK00162.1"/>
    <property type="match status" value="1"/>
</dbReference>
<dbReference type="SMART" id="SM00450">
    <property type="entry name" value="RHOD"/>
    <property type="match status" value="1"/>
</dbReference>
<dbReference type="EMBL" id="JACIEP010000003">
    <property type="protein sequence ID" value="MBB4035083.1"/>
    <property type="molecule type" value="Genomic_DNA"/>
</dbReference>
<dbReference type="PROSITE" id="PS50206">
    <property type="entry name" value="RHODANESE_3"/>
    <property type="match status" value="1"/>
</dbReference>
<dbReference type="Proteomes" id="UP000555103">
    <property type="component" value="Unassembled WGS sequence"/>
</dbReference>
<dbReference type="Pfam" id="PF00581">
    <property type="entry name" value="Rhodanese"/>
    <property type="match status" value="1"/>
</dbReference>